<accession>A0A7G1NKV5</accession>
<organism evidence="1 2">
    <name type="scientific">Streptomyces tuirus</name>
    <dbReference type="NCBI Taxonomy" id="68278"/>
    <lineage>
        <taxon>Bacteria</taxon>
        <taxon>Bacillati</taxon>
        <taxon>Actinomycetota</taxon>
        <taxon>Actinomycetes</taxon>
        <taxon>Kitasatosporales</taxon>
        <taxon>Streptomycetaceae</taxon>
        <taxon>Streptomyces</taxon>
    </lineage>
</organism>
<dbReference type="AlphaFoldDB" id="A0A7G1NKV5"/>
<dbReference type="EMBL" id="AP023439">
    <property type="protein sequence ID" value="BCL22334.1"/>
    <property type="molecule type" value="Genomic_DNA"/>
</dbReference>
<proteinExistence type="predicted"/>
<name>A0A7G1NKV5_9ACTN</name>
<dbReference type="Proteomes" id="UP000516373">
    <property type="component" value="Chromosome"/>
</dbReference>
<sequence length="79" mass="7961">MSVETPAPPCVPTQEKRRAAAWACAGSGDIGSGGVTGPRSQISGPCRMPVCMPLSSLVRPVIMPVTTTLPGPTALGTSL</sequence>
<reference evidence="1 2" key="1">
    <citation type="journal article" date="2014" name="Int. J. Syst. Evol. Microbiol.">
        <title>Complete genome sequence of Corynebacterium casei LMG S-19264T (=DSM 44701T), isolated from a smear-ripened cheese.</title>
        <authorList>
            <consortium name="US DOE Joint Genome Institute (JGI-PGF)"/>
            <person name="Walter F."/>
            <person name="Albersmeier A."/>
            <person name="Kalinowski J."/>
            <person name="Ruckert C."/>
        </authorList>
    </citation>
    <scope>NUCLEOTIDE SEQUENCE [LARGE SCALE GENOMIC DNA]</scope>
    <source>
        <strain evidence="1 2">JCM 4255</strain>
    </source>
</reference>
<protein>
    <submittedName>
        <fullName evidence="1">Uncharacterized protein</fullName>
    </submittedName>
</protein>
<evidence type="ECO:0000313" key="2">
    <source>
        <dbReference type="Proteomes" id="UP000516373"/>
    </source>
</evidence>
<gene>
    <name evidence="1" type="ORF">GCM10017668_41770</name>
</gene>
<evidence type="ECO:0000313" key="1">
    <source>
        <dbReference type="EMBL" id="BCL22334.1"/>
    </source>
</evidence>
<dbReference type="KEGG" id="stui:GCM10017668_41770"/>